<proteinExistence type="predicted"/>
<evidence type="ECO:0000313" key="2">
    <source>
        <dbReference type="EMBL" id="KAJ7731782.1"/>
    </source>
</evidence>
<evidence type="ECO:0000256" key="1">
    <source>
        <dbReference type="SAM" id="MobiDB-lite"/>
    </source>
</evidence>
<dbReference type="AlphaFoldDB" id="A0AAD7HZS6"/>
<evidence type="ECO:0000313" key="3">
    <source>
        <dbReference type="Proteomes" id="UP001215598"/>
    </source>
</evidence>
<feature type="region of interest" description="Disordered" evidence="1">
    <location>
        <begin position="229"/>
        <end position="271"/>
    </location>
</feature>
<comment type="caution">
    <text evidence="2">The sequence shown here is derived from an EMBL/GenBank/DDBJ whole genome shotgun (WGS) entry which is preliminary data.</text>
</comment>
<dbReference type="Proteomes" id="UP001215598">
    <property type="component" value="Unassembled WGS sequence"/>
</dbReference>
<protein>
    <submittedName>
        <fullName evidence="2">Uncharacterized protein</fullName>
    </submittedName>
</protein>
<gene>
    <name evidence="2" type="ORF">B0H16DRAFT_1772586</name>
</gene>
<name>A0AAD7HZS6_9AGAR</name>
<sequence length="271" mass="30752">MSGLARGRARNHRTKQKLPADRSIDAISKWKSSESVGVNFIQKRARPLAIFEFYLVKTTPRTEAWMLTAVLPSQRRWRDVGTRDSEAPPPSSEVSNINIVAEIFGFEIFMTSQGSFFDCHDTDQRERSGDPTQLNQREFREGELVPFRVAAVVSHWIGGGRWSRSGWVVKTNEERARSREVLRIPSGGIILTRRRASETRGERAQSCQWNRVGTRDCVSFVLLRQFGTETQMRETGPHSTQLRTAEGRSEEAGSQTRKDDVMPNSGQIDRG</sequence>
<feature type="compositionally biased region" description="Basic and acidic residues" evidence="1">
    <location>
        <begin position="245"/>
        <end position="261"/>
    </location>
</feature>
<keyword evidence="3" id="KW-1185">Reference proteome</keyword>
<organism evidence="2 3">
    <name type="scientific">Mycena metata</name>
    <dbReference type="NCBI Taxonomy" id="1033252"/>
    <lineage>
        <taxon>Eukaryota</taxon>
        <taxon>Fungi</taxon>
        <taxon>Dikarya</taxon>
        <taxon>Basidiomycota</taxon>
        <taxon>Agaricomycotina</taxon>
        <taxon>Agaricomycetes</taxon>
        <taxon>Agaricomycetidae</taxon>
        <taxon>Agaricales</taxon>
        <taxon>Marasmiineae</taxon>
        <taxon>Mycenaceae</taxon>
        <taxon>Mycena</taxon>
    </lineage>
</organism>
<dbReference type="EMBL" id="JARKIB010000150">
    <property type="protein sequence ID" value="KAJ7731782.1"/>
    <property type="molecule type" value="Genomic_DNA"/>
</dbReference>
<reference evidence="2" key="1">
    <citation type="submission" date="2023-03" db="EMBL/GenBank/DDBJ databases">
        <title>Massive genome expansion in bonnet fungi (Mycena s.s.) driven by repeated elements and novel gene families across ecological guilds.</title>
        <authorList>
            <consortium name="Lawrence Berkeley National Laboratory"/>
            <person name="Harder C.B."/>
            <person name="Miyauchi S."/>
            <person name="Viragh M."/>
            <person name="Kuo A."/>
            <person name="Thoen E."/>
            <person name="Andreopoulos B."/>
            <person name="Lu D."/>
            <person name="Skrede I."/>
            <person name="Drula E."/>
            <person name="Henrissat B."/>
            <person name="Morin E."/>
            <person name="Kohler A."/>
            <person name="Barry K."/>
            <person name="LaButti K."/>
            <person name="Morin E."/>
            <person name="Salamov A."/>
            <person name="Lipzen A."/>
            <person name="Mereny Z."/>
            <person name="Hegedus B."/>
            <person name="Baldrian P."/>
            <person name="Stursova M."/>
            <person name="Weitz H."/>
            <person name="Taylor A."/>
            <person name="Grigoriev I.V."/>
            <person name="Nagy L.G."/>
            <person name="Martin F."/>
            <person name="Kauserud H."/>
        </authorList>
    </citation>
    <scope>NUCLEOTIDE SEQUENCE</scope>
    <source>
        <strain evidence="2">CBHHK182m</strain>
    </source>
</reference>
<accession>A0AAD7HZS6</accession>